<comment type="caution">
    <text evidence="3">The sequence shown here is derived from an EMBL/GenBank/DDBJ whole genome shotgun (WGS) entry which is preliminary data.</text>
</comment>
<feature type="transmembrane region" description="Helical" evidence="2">
    <location>
        <begin position="78"/>
        <end position="101"/>
    </location>
</feature>
<name>A0A1F5P3S7_9BACT</name>
<evidence type="ECO:0000313" key="3">
    <source>
        <dbReference type="EMBL" id="OGE84551.1"/>
    </source>
</evidence>
<evidence type="ECO:0000256" key="2">
    <source>
        <dbReference type="SAM" id="Phobius"/>
    </source>
</evidence>
<protein>
    <submittedName>
        <fullName evidence="3">Uncharacterized protein</fullName>
    </submittedName>
</protein>
<evidence type="ECO:0000313" key="4">
    <source>
        <dbReference type="Proteomes" id="UP000176339"/>
    </source>
</evidence>
<dbReference type="Proteomes" id="UP000176339">
    <property type="component" value="Unassembled WGS sequence"/>
</dbReference>
<feature type="coiled-coil region" evidence="1">
    <location>
        <begin position="102"/>
        <end position="146"/>
    </location>
</feature>
<sequence>MQMFKKIFAFFDRLEDKVRVKLSHYSMLYAVIGGVGTVLFWRGGWHMADAVSAMYFVVGNDVMQTINRPSIMDGAVSFLVGLFLLLITGLFVATFIGDHIIVSGLRKEKKMAEKTEAEVEEEVNMLKRVHDELHSFSNRLEEIEKKIDAKN</sequence>
<dbReference type="AlphaFoldDB" id="A0A1F5P3S7"/>
<dbReference type="EMBL" id="MFEN01000005">
    <property type="protein sequence ID" value="OGE84551.1"/>
    <property type="molecule type" value="Genomic_DNA"/>
</dbReference>
<keyword evidence="2" id="KW-0812">Transmembrane</keyword>
<keyword evidence="1" id="KW-0175">Coiled coil</keyword>
<keyword evidence="2" id="KW-1133">Transmembrane helix</keyword>
<keyword evidence="2" id="KW-0472">Membrane</keyword>
<gene>
    <name evidence="3" type="ORF">A2846_02305</name>
</gene>
<feature type="transmembrane region" description="Helical" evidence="2">
    <location>
        <begin position="22"/>
        <end position="41"/>
    </location>
</feature>
<proteinExistence type="predicted"/>
<evidence type="ECO:0000256" key="1">
    <source>
        <dbReference type="SAM" id="Coils"/>
    </source>
</evidence>
<accession>A0A1F5P3S7</accession>
<organism evidence="3 4">
    <name type="scientific">Candidatus Doudnabacteria bacterium RIFCSPHIGHO2_01_FULL_49_9</name>
    <dbReference type="NCBI Taxonomy" id="1817827"/>
    <lineage>
        <taxon>Bacteria</taxon>
        <taxon>Candidatus Doudnaibacteriota</taxon>
    </lineage>
</organism>
<reference evidence="3 4" key="1">
    <citation type="journal article" date="2016" name="Nat. Commun.">
        <title>Thousands of microbial genomes shed light on interconnected biogeochemical processes in an aquifer system.</title>
        <authorList>
            <person name="Anantharaman K."/>
            <person name="Brown C.T."/>
            <person name="Hug L.A."/>
            <person name="Sharon I."/>
            <person name="Castelle C.J."/>
            <person name="Probst A.J."/>
            <person name="Thomas B.C."/>
            <person name="Singh A."/>
            <person name="Wilkins M.J."/>
            <person name="Karaoz U."/>
            <person name="Brodie E.L."/>
            <person name="Williams K.H."/>
            <person name="Hubbard S.S."/>
            <person name="Banfield J.F."/>
        </authorList>
    </citation>
    <scope>NUCLEOTIDE SEQUENCE [LARGE SCALE GENOMIC DNA]</scope>
</reference>